<dbReference type="GO" id="GO:0061630">
    <property type="term" value="F:ubiquitin protein ligase activity"/>
    <property type="evidence" value="ECO:0007669"/>
    <property type="project" value="InterPro"/>
</dbReference>
<dbReference type="FunFam" id="3.30.40.10:FF:000143">
    <property type="entry name" value="Regulator of gluconeogenesis Rmd5"/>
    <property type="match status" value="1"/>
</dbReference>
<dbReference type="GO" id="GO:0034657">
    <property type="term" value="C:GID complex"/>
    <property type="evidence" value="ECO:0007669"/>
    <property type="project" value="TreeGrafter"/>
</dbReference>
<evidence type="ECO:0000256" key="9">
    <source>
        <dbReference type="ARBA" id="ARBA00080744"/>
    </source>
</evidence>
<comment type="similarity">
    <text evidence="7">Belongs to the RMD5/GID2 family.</text>
</comment>
<evidence type="ECO:0000313" key="13">
    <source>
        <dbReference type="EMBL" id="KAA8904535.1"/>
    </source>
</evidence>
<dbReference type="Pfam" id="PF13445">
    <property type="entry name" value="zf-RING_UBOX"/>
    <property type="match status" value="1"/>
</dbReference>
<accession>A0A5J5EVG6</accession>
<dbReference type="InterPro" id="IPR045098">
    <property type="entry name" value="Fyv10_fam"/>
</dbReference>
<dbReference type="Pfam" id="PF10607">
    <property type="entry name" value="CTLH"/>
    <property type="match status" value="1"/>
</dbReference>
<dbReference type="InParanoid" id="A0A5J5EVG6"/>
<dbReference type="PANTHER" id="PTHR12170:SF3">
    <property type="entry name" value="GH10162P"/>
    <property type="match status" value="1"/>
</dbReference>
<evidence type="ECO:0000256" key="7">
    <source>
        <dbReference type="ARBA" id="ARBA00061136"/>
    </source>
</evidence>
<dbReference type="SMART" id="SM00757">
    <property type="entry name" value="CRA"/>
    <property type="match status" value="1"/>
</dbReference>
<keyword evidence="5 10" id="KW-0863">Zinc-finger</keyword>
<evidence type="ECO:0000256" key="6">
    <source>
        <dbReference type="ARBA" id="ARBA00022833"/>
    </source>
</evidence>
<comment type="function">
    <text evidence="1">Involved in the proteasome-dependent degradation of fructose-1,6-bisphosphatase.</text>
</comment>
<sequence length="386" mass="43182">MDAIKAEFDRLDSRANLGKALVDINKCILLLENARNQIAKDPSSPSRVATLGRLHQSMAAQLDQVGNDHKEVYSALNRYGKALDKKFKAASAFSSSDYDALSNDGHLINRAIAMHLIREGQFAVAKTFMKEAGELDIPEDLQGEFVEMYQIVEAMKVRRDLEPAIAWARLKAGLLEQRGSNLEFDLCKLQFVWLFVQGGPDKSKARDYATKEFQRFWKKHLMEIAKLMCAFVFPTDLHESPYGKPFEDPERMWGDVAHSFTKEFCSLLGLSAESPLYLAATAGAIALPTLLKMTSIMKEKKTEWTSQNELPVEIPLPPAYHFHSIFVCPVSKDQTTDANPPMMLPCGHVIALESLQRLAKGGTQSTLKCPYCPKESTLVQAKKVII</sequence>
<keyword evidence="4" id="KW-0479">Metal-binding</keyword>
<evidence type="ECO:0000256" key="8">
    <source>
        <dbReference type="ARBA" id="ARBA00075398"/>
    </source>
</evidence>
<evidence type="ECO:0000256" key="2">
    <source>
        <dbReference type="ARBA" id="ARBA00004496"/>
    </source>
</evidence>
<dbReference type="CDD" id="cd16652">
    <property type="entry name" value="dRING_Rmd5p-like"/>
    <property type="match status" value="1"/>
</dbReference>
<dbReference type="PROSITE" id="PS51867">
    <property type="entry name" value="ZF_RING_GID"/>
    <property type="match status" value="1"/>
</dbReference>
<evidence type="ECO:0000256" key="5">
    <source>
        <dbReference type="ARBA" id="ARBA00022771"/>
    </source>
</evidence>
<evidence type="ECO:0000256" key="4">
    <source>
        <dbReference type="ARBA" id="ARBA00022723"/>
    </source>
</evidence>
<feature type="domain" description="RING-Gid-type" evidence="12">
    <location>
        <begin position="328"/>
        <end position="372"/>
    </location>
</feature>
<evidence type="ECO:0000256" key="10">
    <source>
        <dbReference type="PROSITE-ProRule" id="PRU01215"/>
    </source>
</evidence>
<proteinExistence type="inferred from homology"/>
<comment type="subcellular location">
    <subcellularLocation>
        <location evidence="2">Cytoplasm</location>
    </subcellularLocation>
</comment>
<dbReference type="InterPro" id="IPR037683">
    <property type="entry name" value="Rmd5_dRing"/>
</dbReference>
<dbReference type="InterPro" id="IPR013144">
    <property type="entry name" value="CRA_dom"/>
</dbReference>
<evidence type="ECO:0000313" key="14">
    <source>
        <dbReference type="Proteomes" id="UP000326924"/>
    </source>
</evidence>
<dbReference type="GO" id="GO:0008270">
    <property type="term" value="F:zinc ion binding"/>
    <property type="evidence" value="ECO:0007669"/>
    <property type="project" value="UniProtKB-KW"/>
</dbReference>
<evidence type="ECO:0000256" key="1">
    <source>
        <dbReference type="ARBA" id="ARBA00002343"/>
    </source>
</evidence>
<evidence type="ECO:0000259" key="11">
    <source>
        <dbReference type="PROSITE" id="PS50897"/>
    </source>
</evidence>
<dbReference type="InterPro" id="IPR006595">
    <property type="entry name" value="CTLH_C"/>
</dbReference>
<organism evidence="13 14">
    <name type="scientific">Sphaerosporella brunnea</name>
    <dbReference type="NCBI Taxonomy" id="1250544"/>
    <lineage>
        <taxon>Eukaryota</taxon>
        <taxon>Fungi</taxon>
        <taxon>Dikarya</taxon>
        <taxon>Ascomycota</taxon>
        <taxon>Pezizomycotina</taxon>
        <taxon>Pezizomycetes</taxon>
        <taxon>Pezizales</taxon>
        <taxon>Pyronemataceae</taxon>
        <taxon>Sphaerosporella</taxon>
    </lineage>
</organism>
<feature type="domain" description="CTLH" evidence="11">
    <location>
        <begin position="144"/>
        <end position="202"/>
    </location>
</feature>
<dbReference type="Proteomes" id="UP000326924">
    <property type="component" value="Unassembled WGS sequence"/>
</dbReference>
<dbReference type="InterPro" id="IPR024964">
    <property type="entry name" value="CTLH/CRA"/>
</dbReference>
<keyword evidence="3" id="KW-0963">Cytoplasm</keyword>
<dbReference type="SUPFAM" id="SSF57850">
    <property type="entry name" value="RING/U-box"/>
    <property type="match status" value="1"/>
</dbReference>
<dbReference type="PANTHER" id="PTHR12170">
    <property type="entry name" value="MACROPHAGE ERYTHROBLAST ATTACHER-RELATED"/>
    <property type="match status" value="1"/>
</dbReference>
<dbReference type="GO" id="GO:0005634">
    <property type="term" value="C:nucleus"/>
    <property type="evidence" value="ECO:0007669"/>
    <property type="project" value="TreeGrafter"/>
</dbReference>
<reference evidence="13 14" key="1">
    <citation type="submission" date="2019-09" db="EMBL/GenBank/DDBJ databases">
        <title>Draft genome of the ectomycorrhizal ascomycete Sphaerosporella brunnea.</title>
        <authorList>
            <consortium name="DOE Joint Genome Institute"/>
            <person name="Benucci G.M."/>
            <person name="Marozzi G."/>
            <person name="Antonielli L."/>
            <person name="Sanchez S."/>
            <person name="Marco P."/>
            <person name="Wang X."/>
            <person name="Falini L.B."/>
            <person name="Barry K."/>
            <person name="Haridas S."/>
            <person name="Lipzen A."/>
            <person name="Labutti K."/>
            <person name="Grigoriev I.V."/>
            <person name="Murat C."/>
            <person name="Martin F."/>
            <person name="Albertini E."/>
            <person name="Donnini D."/>
            <person name="Bonito G."/>
        </authorList>
    </citation>
    <scope>NUCLEOTIDE SEQUENCE [LARGE SCALE GENOMIC DNA]</scope>
    <source>
        <strain evidence="13 14">Sb_GMNB300</strain>
    </source>
</reference>
<dbReference type="GO" id="GO:0043161">
    <property type="term" value="P:proteasome-mediated ubiquitin-dependent protein catabolic process"/>
    <property type="evidence" value="ECO:0007669"/>
    <property type="project" value="InterPro"/>
</dbReference>
<feature type="zinc finger region" description="RING-Gid-type" evidence="10">
    <location>
        <begin position="328"/>
        <end position="372"/>
    </location>
</feature>
<dbReference type="PROSITE" id="PS50897">
    <property type="entry name" value="CTLH"/>
    <property type="match status" value="1"/>
</dbReference>
<dbReference type="GO" id="GO:0005737">
    <property type="term" value="C:cytoplasm"/>
    <property type="evidence" value="ECO:0007669"/>
    <property type="project" value="UniProtKB-SubCell"/>
</dbReference>
<dbReference type="InterPro" id="IPR044063">
    <property type="entry name" value="ZF_RING_GID"/>
</dbReference>
<gene>
    <name evidence="13" type="ORF">FN846DRAFT_952380</name>
</gene>
<protein>
    <recommendedName>
        <fullName evidence="9">GID complex catalytic subunit 2</fullName>
    </recommendedName>
    <alternativeName>
        <fullName evidence="8">Glucose-induced degradation protein 2</fullName>
    </alternativeName>
</protein>
<dbReference type="InterPro" id="IPR006594">
    <property type="entry name" value="LisH"/>
</dbReference>
<dbReference type="EMBL" id="VXIS01000107">
    <property type="protein sequence ID" value="KAA8904535.1"/>
    <property type="molecule type" value="Genomic_DNA"/>
</dbReference>
<keyword evidence="6" id="KW-0862">Zinc</keyword>
<dbReference type="OrthoDB" id="1933281at2759"/>
<dbReference type="AlphaFoldDB" id="A0A5J5EVG6"/>
<keyword evidence="14" id="KW-1185">Reference proteome</keyword>
<dbReference type="FunCoup" id="A0A5J5EVG6">
    <property type="interactions" value="596"/>
</dbReference>
<dbReference type="InterPro" id="IPR027370">
    <property type="entry name" value="Znf-RING_euk"/>
</dbReference>
<name>A0A5J5EVG6_9PEZI</name>
<dbReference type="Gene3D" id="3.30.40.10">
    <property type="entry name" value="Zinc/RING finger domain, C3HC4 (zinc finger)"/>
    <property type="match status" value="1"/>
</dbReference>
<evidence type="ECO:0000259" key="12">
    <source>
        <dbReference type="PROSITE" id="PS51867"/>
    </source>
</evidence>
<dbReference type="PROSITE" id="PS50896">
    <property type="entry name" value="LISH"/>
    <property type="match status" value="1"/>
</dbReference>
<evidence type="ECO:0000256" key="3">
    <source>
        <dbReference type="ARBA" id="ARBA00022490"/>
    </source>
</evidence>
<dbReference type="InterPro" id="IPR013083">
    <property type="entry name" value="Znf_RING/FYVE/PHD"/>
</dbReference>
<comment type="caution">
    <text evidence="13">The sequence shown here is derived from an EMBL/GenBank/DDBJ whole genome shotgun (WGS) entry which is preliminary data.</text>
</comment>